<dbReference type="NCBIfam" id="NF037995">
    <property type="entry name" value="TRAP_S1"/>
    <property type="match status" value="1"/>
</dbReference>
<dbReference type="PIRSF" id="PIRSF039026">
    <property type="entry name" value="SiaP"/>
    <property type="match status" value="1"/>
</dbReference>
<feature type="signal peptide" evidence="3">
    <location>
        <begin position="1"/>
        <end position="25"/>
    </location>
</feature>
<name>A0A3N2DDP8_9GAMM</name>
<sequence>MKISKTLTVFAFALSAALAGTSAQAERVKWKMHSAWGSQVPHLGTEAVRFADDIVALSGGDFKVKFFEPGALLSTYEDFNATSNGSVEMAWSTAAYDVAKFPALAYFSAVPFGPSFSEYMAWIWHHGGADIRDRIYDQNNIKAMHCLAVGPESSGWFREEISELDQLRGMKMAFSGLGARVMQRLGVSTQLLAGGDIFPALEVGVIDAAQFSMPETDIKYGFYQLAKNNYFPAWHQRITIGTLKINKDKWNSLSDQNKAIIETACRSSLARSYVESDANSPSMLARMGEERGVITRRWRDDQLAVFEQAWTDVVNEDSAKDPQFKEVSDSYMQWRKKYSKWADAQNLKPTYLN</sequence>
<dbReference type="AlphaFoldDB" id="A0A3N2DDP8"/>
<reference evidence="4 5" key="1">
    <citation type="submission" date="2018-11" db="EMBL/GenBank/DDBJ databases">
        <title>Genomic Encyclopedia of Type Strains, Phase IV (KMG-IV): sequencing the most valuable type-strain genomes for metagenomic binning, comparative biology and taxonomic classification.</title>
        <authorList>
            <person name="Goeker M."/>
        </authorList>
    </citation>
    <scope>NUCLEOTIDE SEQUENCE [LARGE SCALE GENOMIC DNA]</scope>
    <source>
        <strain evidence="4 5">DSM 100316</strain>
    </source>
</reference>
<dbReference type="PANTHER" id="PTHR33376">
    <property type="match status" value="1"/>
</dbReference>
<dbReference type="PANTHER" id="PTHR33376:SF5">
    <property type="entry name" value="EXTRACYTOPLASMIC SOLUTE RECEPTOR PROTEIN"/>
    <property type="match status" value="1"/>
</dbReference>
<evidence type="ECO:0000313" key="5">
    <source>
        <dbReference type="Proteomes" id="UP000275394"/>
    </source>
</evidence>
<dbReference type="InterPro" id="IPR026289">
    <property type="entry name" value="SBP_TakP-like"/>
</dbReference>
<dbReference type="InterPro" id="IPR038404">
    <property type="entry name" value="TRAP_DctP_sf"/>
</dbReference>
<dbReference type="GO" id="GO:0055085">
    <property type="term" value="P:transmembrane transport"/>
    <property type="evidence" value="ECO:0007669"/>
    <property type="project" value="InterPro"/>
</dbReference>
<dbReference type="InterPro" id="IPR018389">
    <property type="entry name" value="DctP_fam"/>
</dbReference>
<organism evidence="4 5">
    <name type="scientific">Sinobacterium caligoides</name>
    <dbReference type="NCBI Taxonomy" id="933926"/>
    <lineage>
        <taxon>Bacteria</taxon>
        <taxon>Pseudomonadati</taxon>
        <taxon>Pseudomonadota</taxon>
        <taxon>Gammaproteobacteria</taxon>
        <taxon>Cellvibrionales</taxon>
        <taxon>Spongiibacteraceae</taxon>
        <taxon>Sinobacterium</taxon>
    </lineage>
</organism>
<dbReference type="Proteomes" id="UP000275394">
    <property type="component" value="Unassembled WGS sequence"/>
</dbReference>
<feature type="binding site" evidence="2">
    <location>
        <position position="236"/>
    </location>
    <ligand>
        <name>substrate</name>
    </ligand>
</feature>
<dbReference type="Gene3D" id="3.40.190.10">
    <property type="entry name" value="Periplasmic binding protein-like II"/>
    <property type="match status" value="1"/>
</dbReference>
<feature type="binding site" evidence="2">
    <location>
        <position position="152"/>
    </location>
    <ligand>
        <name>substrate</name>
    </ligand>
</feature>
<evidence type="ECO:0000256" key="1">
    <source>
        <dbReference type="ARBA" id="ARBA00022729"/>
    </source>
</evidence>
<dbReference type="Pfam" id="PF03480">
    <property type="entry name" value="DctP"/>
    <property type="match status" value="1"/>
</dbReference>
<gene>
    <name evidence="4" type="ORF">EDC56_3578</name>
</gene>
<proteinExistence type="predicted"/>
<evidence type="ECO:0000256" key="2">
    <source>
        <dbReference type="PIRSR" id="PIRSR039026-2"/>
    </source>
</evidence>
<keyword evidence="5" id="KW-1185">Reference proteome</keyword>
<dbReference type="CDD" id="cd13604">
    <property type="entry name" value="PBP2_TRAP_ketoacid_lactate_like"/>
    <property type="match status" value="1"/>
</dbReference>
<comment type="caution">
    <text evidence="4">The sequence shown here is derived from an EMBL/GenBank/DDBJ whole genome shotgun (WGS) entry which is preliminary data.</text>
</comment>
<feature type="binding site" evidence="2">
    <location>
        <position position="211"/>
    </location>
    <ligand>
        <name>Na(+)</name>
        <dbReference type="ChEBI" id="CHEBI:29101"/>
    </ligand>
</feature>
<dbReference type="GO" id="GO:0046872">
    <property type="term" value="F:metal ion binding"/>
    <property type="evidence" value="ECO:0007669"/>
    <property type="project" value="UniProtKB-KW"/>
</dbReference>
<feature type="chain" id="PRO_5017928831" evidence="3">
    <location>
        <begin position="26"/>
        <end position="353"/>
    </location>
</feature>
<keyword evidence="1 3" id="KW-0732">Signal</keyword>
<dbReference type="EMBL" id="RKHR01000008">
    <property type="protein sequence ID" value="ROR97909.1"/>
    <property type="molecule type" value="Genomic_DNA"/>
</dbReference>
<protein>
    <submittedName>
        <fullName evidence="4">TRAP-type mannitol/chloroaromatic compound transport system substrate-binding protein</fullName>
    </submittedName>
</protein>
<evidence type="ECO:0000313" key="4">
    <source>
        <dbReference type="EMBL" id="ROR97909.1"/>
    </source>
</evidence>
<dbReference type="GO" id="GO:0031317">
    <property type="term" value="C:tripartite ATP-independent periplasmic transporter complex"/>
    <property type="evidence" value="ECO:0007669"/>
    <property type="project" value="InterPro"/>
</dbReference>
<dbReference type="OrthoDB" id="9769667at2"/>
<evidence type="ECO:0000256" key="3">
    <source>
        <dbReference type="SAM" id="SignalP"/>
    </source>
</evidence>
<dbReference type="RefSeq" id="WP_123713907.1">
    <property type="nucleotide sequence ID" value="NZ_RKHR01000008.1"/>
</dbReference>
<dbReference type="Gene3D" id="3.40.190.170">
    <property type="entry name" value="Bacterial extracellular solute-binding protein, family 7"/>
    <property type="match status" value="1"/>
</dbReference>
<keyword evidence="2" id="KW-0479">Metal-binding</keyword>
<accession>A0A3N2DDP8</accession>